<evidence type="ECO:0000256" key="3">
    <source>
        <dbReference type="ARBA" id="ARBA00023242"/>
    </source>
</evidence>
<feature type="compositionally biased region" description="Low complexity" evidence="4">
    <location>
        <begin position="115"/>
        <end position="126"/>
    </location>
</feature>
<evidence type="ECO:0000313" key="5">
    <source>
        <dbReference type="EMBL" id="EXB56002.1"/>
    </source>
</evidence>
<evidence type="ECO:0000256" key="1">
    <source>
        <dbReference type="ARBA" id="ARBA00004123"/>
    </source>
</evidence>
<comment type="similarity">
    <text evidence="2">Belongs to the NPR1-interactor family.</text>
</comment>
<dbReference type="GO" id="GO:0010112">
    <property type="term" value="P:regulation of systemic acquired resistance"/>
    <property type="evidence" value="ECO:0007669"/>
    <property type="project" value="InterPro"/>
</dbReference>
<organism evidence="5 6">
    <name type="scientific">Morus notabilis</name>
    <dbReference type="NCBI Taxonomy" id="981085"/>
    <lineage>
        <taxon>Eukaryota</taxon>
        <taxon>Viridiplantae</taxon>
        <taxon>Streptophyta</taxon>
        <taxon>Embryophyta</taxon>
        <taxon>Tracheophyta</taxon>
        <taxon>Spermatophyta</taxon>
        <taxon>Magnoliopsida</taxon>
        <taxon>eudicotyledons</taxon>
        <taxon>Gunneridae</taxon>
        <taxon>Pentapetalae</taxon>
        <taxon>rosids</taxon>
        <taxon>fabids</taxon>
        <taxon>Rosales</taxon>
        <taxon>Moraceae</taxon>
        <taxon>Moreae</taxon>
        <taxon>Morus</taxon>
    </lineage>
</organism>
<dbReference type="AlphaFoldDB" id="W9R4C3"/>
<gene>
    <name evidence="5" type="ORF">L484_018789</name>
</gene>
<feature type="compositionally biased region" description="Basic and acidic residues" evidence="4">
    <location>
        <begin position="133"/>
        <end position="148"/>
    </location>
</feature>
<dbReference type="PANTHER" id="PTHR33669">
    <property type="entry name" value="PROTEIN NEGATIVE REGULATOR OF RESISTANCE"/>
    <property type="match status" value="1"/>
</dbReference>
<reference evidence="6" key="1">
    <citation type="submission" date="2013-01" db="EMBL/GenBank/DDBJ databases">
        <title>Draft Genome Sequence of a Mulberry Tree, Morus notabilis C.K. Schneid.</title>
        <authorList>
            <person name="He N."/>
            <person name="Zhao S."/>
        </authorList>
    </citation>
    <scope>NUCLEOTIDE SEQUENCE</scope>
</reference>
<evidence type="ECO:0000256" key="4">
    <source>
        <dbReference type="SAM" id="MobiDB-lite"/>
    </source>
</evidence>
<evidence type="ECO:0000256" key="2">
    <source>
        <dbReference type="ARBA" id="ARBA00009937"/>
    </source>
</evidence>
<feature type="region of interest" description="Disordered" evidence="4">
    <location>
        <begin position="59"/>
        <end position="94"/>
    </location>
</feature>
<dbReference type="PANTHER" id="PTHR33669:SF14">
    <property type="entry name" value="NRR REPRESSOR HOMOLOG 3"/>
    <property type="match status" value="1"/>
</dbReference>
<keyword evidence="3" id="KW-0539">Nucleus</keyword>
<evidence type="ECO:0000313" key="6">
    <source>
        <dbReference type="Proteomes" id="UP000030645"/>
    </source>
</evidence>
<proteinExistence type="inferred from homology"/>
<evidence type="ECO:0008006" key="7">
    <source>
        <dbReference type="Google" id="ProtNLM"/>
    </source>
</evidence>
<protein>
    <recommendedName>
        <fullName evidence="7">Protein NIM1-INTERACTING 1</fullName>
    </recommendedName>
</protein>
<dbReference type="InterPro" id="IPR031425">
    <property type="entry name" value="NPR1/NH1-interacting"/>
</dbReference>
<name>W9R4C3_9ROSA</name>
<dbReference type="Pfam" id="PF15699">
    <property type="entry name" value="NPR1_interact"/>
    <property type="match status" value="1"/>
</dbReference>
<feature type="region of interest" description="Disordered" evidence="4">
    <location>
        <begin position="1"/>
        <end position="23"/>
    </location>
</feature>
<keyword evidence="6" id="KW-1185">Reference proteome</keyword>
<feature type="region of interest" description="Disordered" evidence="4">
    <location>
        <begin position="115"/>
        <end position="154"/>
    </location>
</feature>
<dbReference type="Proteomes" id="UP000030645">
    <property type="component" value="Unassembled WGS sequence"/>
</dbReference>
<comment type="subcellular location">
    <subcellularLocation>
        <location evidence="1">Nucleus</location>
    </subcellularLocation>
</comment>
<dbReference type="EMBL" id="KE344275">
    <property type="protein sequence ID" value="EXB56002.1"/>
    <property type="molecule type" value="Genomic_DNA"/>
</dbReference>
<sequence length="154" mass="17689">MADNINEISKKRKKVINDDNDEELATEEQQIDKFYALIRSMREARDRLIMINQSNQAENKDRDLKHVHNINTDIKRRKAEELEKEPPSFQRGDFINTNNIPEVLFKVPKAVTFVNSSSSSSSSSNSHVIGAVRSDEKEDRQISTKDDLDLTLSL</sequence>
<dbReference type="GO" id="GO:0005634">
    <property type="term" value="C:nucleus"/>
    <property type="evidence" value="ECO:0007669"/>
    <property type="project" value="UniProtKB-SubCell"/>
</dbReference>
<accession>W9R4C3</accession>